<reference evidence="2" key="1">
    <citation type="journal article" date="2019" name="Int. J. Syst. Evol. Microbiol.">
        <title>The Global Catalogue of Microorganisms (GCM) 10K type strain sequencing project: providing services to taxonomists for standard genome sequencing and annotation.</title>
        <authorList>
            <consortium name="The Broad Institute Genomics Platform"/>
            <consortium name="The Broad Institute Genome Sequencing Center for Infectious Disease"/>
            <person name="Wu L."/>
            <person name="Ma J."/>
        </authorList>
    </citation>
    <scope>NUCLEOTIDE SEQUENCE [LARGE SCALE GENOMIC DNA]</scope>
    <source>
        <strain evidence="2">JCM 14319</strain>
    </source>
</reference>
<dbReference type="Gene3D" id="3.30.530.20">
    <property type="match status" value="1"/>
</dbReference>
<protein>
    <submittedName>
        <fullName evidence="1">SRPBCC domain-containing protein</fullName>
    </submittedName>
</protein>
<evidence type="ECO:0000313" key="1">
    <source>
        <dbReference type="EMBL" id="GAA1756401.1"/>
    </source>
</evidence>
<dbReference type="Pfam" id="PF10604">
    <property type="entry name" value="Polyketide_cyc2"/>
    <property type="match status" value="1"/>
</dbReference>
<accession>A0ABP4WK17</accession>
<proteinExistence type="predicted"/>
<gene>
    <name evidence="1" type="ORF">GCM10009747_13510</name>
</gene>
<dbReference type="EMBL" id="BAAANH010000002">
    <property type="protein sequence ID" value="GAA1756401.1"/>
    <property type="molecule type" value="Genomic_DNA"/>
</dbReference>
<dbReference type="PANTHER" id="PTHR36166">
    <property type="entry name" value="CHROMOSOME 9, WHOLE GENOME SHOTGUN SEQUENCE"/>
    <property type="match status" value="1"/>
</dbReference>
<dbReference type="SUPFAM" id="SSF55961">
    <property type="entry name" value="Bet v1-like"/>
    <property type="match status" value="1"/>
</dbReference>
<dbReference type="InterPro" id="IPR023393">
    <property type="entry name" value="START-like_dom_sf"/>
</dbReference>
<name>A0ABP4WK17_9MICO</name>
<evidence type="ECO:0000313" key="2">
    <source>
        <dbReference type="Proteomes" id="UP001500506"/>
    </source>
</evidence>
<organism evidence="1 2">
    <name type="scientific">Agromyces humatus</name>
    <dbReference type="NCBI Taxonomy" id="279573"/>
    <lineage>
        <taxon>Bacteria</taxon>
        <taxon>Bacillati</taxon>
        <taxon>Actinomycetota</taxon>
        <taxon>Actinomycetes</taxon>
        <taxon>Micrococcales</taxon>
        <taxon>Microbacteriaceae</taxon>
        <taxon>Agromyces</taxon>
    </lineage>
</organism>
<sequence>MASTDSLNAEPQENAMSTTITTRIDIAADPDTVWAVLTDFASYAEWNPFMSRVEGTPEVGSRLVVRLAPAGGRSMTFKPTVLVATPGRELRWLGKLGFGGLFDGEHFFVLDRDPDGGTRMTHGEKFSGILVSLMGGVKKNAGDGFDAFNHALQHRAESVVSR</sequence>
<dbReference type="Proteomes" id="UP001500506">
    <property type="component" value="Unassembled WGS sequence"/>
</dbReference>
<dbReference type="InterPro" id="IPR019587">
    <property type="entry name" value="Polyketide_cyclase/dehydratase"/>
</dbReference>
<comment type="caution">
    <text evidence="1">The sequence shown here is derived from an EMBL/GenBank/DDBJ whole genome shotgun (WGS) entry which is preliminary data.</text>
</comment>
<dbReference type="CDD" id="cd07822">
    <property type="entry name" value="SRPBCC_4"/>
    <property type="match status" value="1"/>
</dbReference>
<keyword evidence="2" id="KW-1185">Reference proteome</keyword>
<dbReference type="PANTHER" id="PTHR36166:SF1">
    <property type="entry name" value="SRPBCC DOMAIN-CONTAINING PROTEIN"/>
    <property type="match status" value="1"/>
</dbReference>